<comment type="caution">
    <text evidence="11">The sequence shown here is derived from an EMBL/GenBank/DDBJ whole genome shotgun (WGS) entry which is preliminary data.</text>
</comment>
<feature type="active site" description="Proton acceptor" evidence="8">
    <location>
        <position position="39"/>
    </location>
</feature>
<dbReference type="EC" id="3.1.1.29" evidence="1 8"/>
<evidence type="ECO:0000256" key="9">
    <source>
        <dbReference type="RuleBase" id="RU000673"/>
    </source>
</evidence>
<comment type="similarity">
    <text evidence="5 8 10">Belongs to the PTH family.</text>
</comment>
<evidence type="ECO:0000256" key="7">
    <source>
        <dbReference type="ARBA" id="ARBA00050038"/>
    </source>
</evidence>
<evidence type="ECO:0000256" key="5">
    <source>
        <dbReference type="ARBA" id="ARBA00038063"/>
    </source>
</evidence>
<dbReference type="CDD" id="cd00462">
    <property type="entry name" value="PTH"/>
    <property type="match status" value="1"/>
</dbReference>
<evidence type="ECO:0000256" key="3">
    <source>
        <dbReference type="ARBA" id="ARBA00022801"/>
    </source>
</evidence>
<proteinExistence type="inferred from homology"/>
<feature type="binding site" evidence="8">
    <location>
        <position position="132"/>
    </location>
    <ligand>
        <name>tRNA</name>
        <dbReference type="ChEBI" id="CHEBI:17843"/>
    </ligand>
</feature>
<organism evidence="11 12">
    <name type="scientific">Candidatus Faecivivens stercoravium</name>
    <dbReference type="NCBI Taxonomy" id="2840803"/>
    <lineage>
        <taxon>Bacteria</taxon>
        <taxon>Bacillati</taxon>
        <taxon>Bacillota</taxon>
        <taxon>Clostridia</taxon>
        <taxon>Eubacteriales</taxon>
        <taxon>Oscillospiraceae</taxon>
        <taxon>Oscillospiraceae incertae sedis</taxon>
        <taxon>Candidatus Faecivivens</taxon>
    </lineage>
</organism>
<evidence type="ECO:0000313" key="11">
    <source>
        <dbReference type="EMBL" id="HIR61777.1"/>
    </source>
</evidence>
<evidence type="ECO:0000313" key="12">
    <source>
        <dbReference type="Proteomes" id="UP000824241"/>
    </source>
</evidence>
<comment type="catalytic activity">
    <reaction evidence="6 8 9">
        <text>an N-acyl-L-alpha-aminoacyl-tRNA + H2O = an N-acyl-L-amino acid + a tRNA + H(+)</text>
        <dbReference type="Rhea" id="RHEA:54448"/>
        <dbReference type="Rhea" id="RHEA-COMP:10123"/>
        <dbReference type="Rhea" id="RHEA-COMP:13883"/>
        <dbReference type="ChEBI" id="CHEBI:15377"/>
        <dbReference type="ChEBI" id="CHEBI:15378"/>
        <dbReference type="ChEBI" id="CHEBI:59874"/>
        <dbReference type="ChEBI" id="CHEBI:78442"/>
        <dbReference type="ChEBI" id="CHEBI:138191"/>
        <dbReference type="EC" id="3.1.1.29"/>
    </reaction>
</comment>
<comment type="function">
    <text evidence="8">Catalyzes the release of premature peptidyl moieties from peptidyl-tRNA molecules trapped in stalled 50S ribosomal subunits, and thus maintains levels of free tRNAs and 50S ribosomes.</text>
</comment>
<dbReference type="GO" id="GO:0005737">
    <property type="term" value="C:cytoplasm"/>
    <property type="evidence" value="ECO:0007669"/>
    <property type="project" value="UniProtKB-SubCell"/>
</dbReference>
<dbReference type="InterPro" id="IPR036416">
    <property type="entry name" value="Pept_tRNA_hydro_sf"/>
</dbReference>
<evidence type="ECO:0000256" key="4">
    <source>
        <dbReference type="ARBA" id="ARBA00022884"/>
    </source>
</evidence>
<feature type="binding site" evidence="8">
    <location>
        <position position="34"/>
    </location>
    <ligand>
        <name>tRNA</name>
        <dbReference type="ChEBI" id="CHEBI:17843"/>
    </ligand>
</feature>
<comment type="subcellular location">
    <subcellularLocation>
        <location evidence="8">Cytoplasm</location>
    </subcellularLocation>
</comment>
<dbReference type="Proteomes" id="UP000824241">
    <property type="component" value="Unassembled WGS sequence"/>
</dbReference>
<dbReference type="PANTHER" id="PTHR17224:SF1">
    <property type="entry name" value="PEPTIDYL-TRNA HYDROLASE"/>
    <property type="match status" value="1"/>
</dbReference>
<feature type="binding site" evidence="8">
    <location>
        <position position="86"/>
    </location>
    <ligand>
        <name>tRNA</name>
        <dbReference type="ChEBI" id="CHEBI:17843"/>
    </ligand>
</feature>
<dbReference type="AlphaFoldDB" id="A0A9D1J5L2"/>
<evidence type="ECO:0000256" key="6">
    <source>
        <dbReference type="ARBA" id="ARBA00048707"/>
    </source>
</evidence>
<accession>A0A9D1J5L2</accession>
<dbReference type="Gene3D" id="3.40.50.1470">
    <property type="entry name" value="Peptidyl-tRNA hydrolase"/>
    <property type="match status" value="1"/>
</dbReference>
<keyword evidence="3 8" id="KW-0378">Hydrolase</keyword>
<evidence type="ECO:0000256" key="1">
    <source>
        <dbReference type="ARBA" id="ARBA00013260"/>
    </source>
</evidence>
<dbReference type="PANTHER" id="PTHR17224">
    <property type="entry name" value="PEPTIDYL-TRNA HYDROLASE"/>
    <property type="match status" value="1"/>
</dbReference>
<keyword evidence="8" id="KW-0963">Cytoplasm</keyword>
<feature type="site" description="Discriminates between blocked and unblocked aminoacyl-tRNA" evidence="8">
    <location>
        <position position="29"/>
    </location>
</feature>
<dbReference type="InterPro" id="IPR001328">
    <property type="entry name" value="Pept_tRNA_hydro"/>
</dbReference>
<comment type="function">
    <text evidence="8">Hydrolyzes ribosome-free peptidyl-tRNAs (with 1 or more amino acids incorporated), which drop off the ribosome during protein synthesis, or as a result of ribosome stalling.</text>
</comment>
<name>A0A9D1J5L2_9FIRM</name>
<dbReference type="NCBIfam" id="TIGR00447">
    <property type="entry name" value="pth"/>
    <property type="match status" value="1"/>
</dbReference>
<dbReference type="SUPFAM" id="SSF53178">
    <property type="entry name" value="Peptidyl-tRNA hydrolase-like"/>
    <property type="match status" value="1"/>
</dbReference>
<feature type="binding site" evidence="8">
    <location>
        <position position="84"/>
    </location>
    <ligand>
        <name>tRNA</name>
        <dbReference type="ChEBI" id="CHEBI:17843"/>
    </ligand>
</feature>
<evidence type="ECO:0000256" key="10">
    <source>
        <dbReference type="RuleBase" id="RU004320"/>
    </source>
</evidence>
<dbReference type="GO" id="GO:0006515">
    <property type="term" value="P:protein quality control for misfolded or incompletely synthesized proteins"/>
    <property type="evidence" value="ECO:0007669"/>
    <property type="project" value="UniProtKB-UniRule"/>
</dbReference>
<feature type="site" description="Stabilizes the basic form of H active site to accept a proton" evidence="8">
    <location>
        <position position="111"/>
    </location>
</feature>
<sequence>MSIFDAFAKLEAERKTVSPPGWLLVGLGNPDRKYENTRHNTGFICLDRAAKDLGTEILRKKFDALTAEGVIAGQRVLLMKPMTYMNLSGTAVEKAASFYKIPPERVLVIFDDISLPVGKMRLRKKGSAGGHNGIKSIIDYLGTDAFPRIKVGIGGKPRPEYDLADWVLSRFTEAERREIDGAAANCLPAAEMIIKGDFEGAMAKFNG</sequence>
<protein>
    <recommendedName>
        <fullName evidence="7 8">Peptidyl-tRNA hydrolase</fullName>
        <shortName evidence="8">Pth</shortName>
        <ecNumber evidence="1 8">3.1.1.29</ecNumber>
    </recommendedName>
</protein>
<comment type="subunit">
    <text evidence="8">Monomer.</text>
</comment>
<dbReference type="GO" id="GO:0000049">
    <property type="term" value="F:tRNA binding"/>
    <property type="evidence" value="ECO:0007669"/>
    <property type="project" value="UniProtKB-UniRule"/>
</dbReference>
<keyword evidence="2 8" id="KW-0820">tRNA-binding</keyword>
<gene>
    <name evidence="8" type="primary">pth</name>
    <name evidence="11" type="ORF">IAB37_09410</name>
</gene>
<dbReference type="InterPro" id="IPR018171">
    <property type="entry name" value="Pept_tRNA_hydro_CS"/>
</dbReference>
<dbReference type="EMBL" id="DVHA01000305">
    <property type="protein sequence ID" value="HIR61777.1"/>
    <property type="molecule type" value="Genomic_DNA"/>
</dbReference>
<dbReference type="PROSITE" id="PS01195">
    <property type="entry name" value="PEPT_TRNA_HYDROL_1"/>
    <property type="match status" value="1"/>
</dbReference>
<evidence type="ECO:0000256" key="2">
    <source>
        <dbReference type="ARBA" id="ARBA00022555"/>
    </source>
</evidence>
<keyword evidence="4 8" id="KW-0694">RNA-binding</keyword>
<reference evidence="11" key="1">
    <citation type="submission" date="2020-10" db="EMBL/GenBank/DDBJ databases">
        <authorList>
            <person name="Gilroy R."/>
        </authorList>
    </citation>
    <scope>NUCLEOTIDE SEQUENCE</scope>
    <source>
        <strain evidence="11">CHK189-12415</strain>
    </source>
</reference>
<dbReference type="HAMAP" id="MF_00083">
    <property type="entry name" value="Pept_tRNA_hydro_bact"/>
    <property type="match status" value="1"/>
</dbReference>
<dbReference type="GO" id="GO:0004045">
    <property type="term" value="F:peptidyl-tRNA hydrolase activity"/>
    <property type="evidence" value="ECO:0007669"/>
    <property type="project" value="UniProtKB-UniRule"/>
</dbReference>
<reference evidence="11" key="2">
    <citation type="journal article" date="2021" name="PeerJ">
        <title>Extensive microbial diversity within the chicken gut microbiome revealed by metagenomics and culture.</title>
        <authorList>
            <person name="Gilroy R."/>
            <person name="Ravi A."/>
            <person name="Getino M."/>
            <person name="Pursley I."/>
            <person name="Horton D.L."/>
            <person name="Alikhan N.F."/>
            <person name="Baker D."/>
            <person name="Gharbi K."/>
            <person name="Hall N."/>
            <person name="Watson M."/>
            <person name="Adriaenssens E.M."/>
            <person name="Foster-Nyarko E."/>
            <person name="Jarju S."/>
            <person name="Secka A."/>
            <person name="Antonio M."/>
            <person name="Oren A."/>
            <person name="Chaudhuri R.R."/>
            <person name="La Ragione R."/>
            <person name="Hildebrand F."/>
            <person name="Pallen M.J."/>
        </authorList>
    </citation>
    <scope>NUCLEOTIDE SEQUENCE</scope>
    <source>
        <strain evidence="11">CHK189-12415</strain>
    </source>
</reference>
<dbReference type="PROSITE" id="PS01196">
    <property type="entry name" value="PEPT_TRNA_HYDROL_2"/>
    <property type="match status" value="1"/>
</dbReference>
<dbReference type="GO" id="GO:0072344">
    <property type="term" value="P:rescue of stalled ribosome"/>
    <property type="evidence" value="ECO:0007669"/>
    <property type="project" value="UniProtKB-UniRule"/>
</dbReference>
<dbReference type="FunFam" id="3.40.50.1470:FF:000001">
    <property type="entry name" value="Peptidyl-tRNA hydrolase"/>
    <property type="match status" value="1"/>
</dbReference>
<dbReference type="Pfam" id="PF01195">
    <property type="entry name" value="Pept_tRNA_hydro"/>
    <property type="match status" value="1"/>
</dbReference>
<evidence type="ECO:0000256" key="8">
    <source>
        <dbReference type="HAMAP-Rule" id="MF_00083"/>
    </source>
</evidence>